<keyword evidence="18" id="KW-0511">Multifunctional enzyme</keyword>
<evidence type="ECO:0000313" key="23">
    <source>
        <dbReference type="EMBL" id="KGJ08849.1"/>
    </source>
</evidence>
<dbReference type="Proteomes" id="UP000029917">
    <property type="component" value="Unassembled WGS sequence"/>
</dbReference>
<evidence type="ECO:0000256" key="10">
    <source>
        <dbReference type="ARBA" id="ARBA00022801"/>
    </source>
</evidence>
<dbReference type="InterPro" id="IPR014143">
    <property type="entry name" value="NHEJ_ligase_prk"/>
</dbReference>
<evidence type="ECO:0000256" key="6">
    <source>
        <dbReference type="ARBA" id="ARBA00022722"/>
    </source>
</evidence>
<keyword evidence="14" id="KW-0238">DNA-binding</keyword>
<dbReference type="STRING" id="690417.IC63_03315"/>
<evidence type="ECO:0000256" key="17">
    <source>
        <dbReference type="ARBA" id="ARBA00023211"/>
    </source>
</evidence>
<reference evidence="23 24" key="1">
    <citation type="submission" date="2014-09" db="EMBL/GenBank/DDBJ databases">
        <authorList>
            <person name="McGinnis J.M."/>
            <person name="Wolfgang W.J."/>
        </authorList>
    </citation>
    <scope>NUCLEOTIDE SEQUENCE [LARGE SCALE GENOMIC DNA]</scope>
    <source>
        <strain evidence="23 24">HAMBI 3106</strain>
    </source>
</reference>
<dbReference type="NCBIfam" id="TIGR02777">
    <property type="entry name" value="LigD_PE_dom"/>
    <property type="match status" value="1"/>
</dbReference>
<dbReference type="SUPFAM" id="SSF50249">
    <property type="entry name" value="Nucleic acid-binding proteins"/>
    <property type="match status" value="1"/>
</dbReference>
<evidence type="ECO:0000256" key="1">
    <source>
        <dbReference type="ARBA" id="ARBA00001936"/>
    </source>
</evidence>
<evidence type="ECO:0000256" key="20">
    <source>
        <dbReference type="ARBA" id="ARBA00034003"/>
    </source>
</evidence>
<dbReference type="SUPFAM" id="SSF56091">
    <property type="entry name" value="DNA ligase/mRNA capping enzyme, catalytic domain"/>
    <property type="match status" value="1"/>
</dbReference>
<dbReference type="Pfam" id="PF21686">
    <property type="entry name" value="LigD_Prim-Pol"/>
    <property type="match status" value="1"/>
</dbReference>
<evidence type="ECO:0000256" key="11">
    <source>
        <dbReference type="ARBA" id="ARBA00022839"/>
    </source>
</evidence>
<feature type="domain" description="ATP-dependent DNA ligase family profile" evidence="22">
    <location>
        <begin position="301"/>
        <end position="393"/>
    </location>
</feature>
<keyword evidence="13" id="KW-0239">DNA-directed DNA polymerase</keyword>
<evidence type="ECO:0000256" key="9">
    <source>
        <dbReference type="ARBA" id="ARBA00022763"/>
    </source>
</evidence>
<dbReference type="NCBIfam" id="TIGR02776">
    <property type="entry name" value="NHEJ_ligase_prk"/>
    <property type="match status" value="1"/>
</dbReference>
<evidence type="ECO:0000256" key="3">
    <source>
        <dbReference type="ARBA" id="ARBA00022598"/>
    </source>
</evidence>
<keyword evidence="4" id="KW-0808">Transferase</keyword>
<dbReference type="GO" id="GO:0004527">
    <property type="term" value="F:exonuclease activity"/>
    <property type="evidence" value="ECO:0007669"/>
    <property type="project" value="UniProtKB-KW"/>
</dbReference>
<evidence type="ECO:0000256" key="7">
    <source>
        <dbReference type="ARBA" id="ARBA00022723"/>
    </source>
</evidence>
<dbReference type="PANTHER" id="PTHR42705">
    <property type="entry name" value="BIFUNCTIONAL NON-HOMOLOGOUS END JOINING PROTEIN LIGD"/>
    <property type="match status" value="1"/>
</dbReference>
<comment type="catalytic activity">
    <reaction evidence="20">
        <text>ATP + (deoxyribonucleotide)n-3'-hydroxyl + 5'-phospho-(deoxyribonucleotide)m = (deoxyribonucleotide)n+m + AMP + diphosphate.</text>
        <dbReference type="EC" id="6.5.1.1"/>
    </reaction>
</comment>
<keyword evidence="8" id="KW-0547">Nucleotide-binding</keyword>
<keyword evidence="6" id="KW-0540">Nuclease</keyword>
<accession>A0A099FE83</accession>
<dbReference type="GO" id="GO:0005524">
    <property type="term" value="F:ATP binding"/>
    <property type="evidence" value="ECO:0007669"/>
    <property type="project" value="UniProtKB-KW"/>
</dbReference>
<evidence type="ECO:0000256" key="18">
    <source>
        <dbReference type="ARBA" id="ARBA00023268"/>
    </source>
</evidence>
<reference evidence="23 24" key="2">
    <citation type="submission" date="2014-10" db="EMBL/GenBank/DDBJ databases">
        <title>Paracoccus sanguinis sp. nov., isolated from clinical specimens of New York State patients.</title>
        <authorList>
            <person name="Mingle L.A."/>
            <person name="Cole J.A."/>
            <person name="Lapierre P."/>
            <person name="Musser K.A."/>
        </authorList>
    </citation>
    <scope>NUCLEOTIDE SEQUENCE [LARGE SCALE GENOMIC DNA]</scope>
    <source>
        <strain evidence="23 24">HAMBI 3106</strain>
    </source>
</reference>
<dbReference type="InterPro" id="IPR052171">
    <property type="entry name" value="NHEJ_LigD"/>
</dbReference>
<dbReference type="GO" id="GO:0046872">
    <property type="term" value="F:metal ion binding"/>
    <property type="evidence" value="ECO:0007669"/>
    <property type="project" value="UniProtKB-KW"/>
</dbReference>
<dbReference type="GO" id="GO:0006281">
    <property type="term" value="P:DNA repair"/>
    <property type="evidence" value="ECO:0007669"/>
    <property type="project" value="UniProtKB-KW"/>
</dbReference>
<evidence type="ECO:0000256" key="4">
    <source>
        <dbReference type="ARBA" id="ARBA00022679"/>
    </source>
</evidence>
<evidence type="ECO:0000256" key="14">
    <source>
        <dbReference type="ARBA" id="ARBA00023125"/>
    </source>
</evidence>
<evidence type="ECO:0000256" key="16">
    <source>
        <dbReference type="ARBA" id="ARBA00023204"/>
    </source>
</evidence>
<dbReference type="InterPro" id="IPR012310">
    <property type="entry name" value="DNA_ligase_ATP-dep_cent"/>
</dbReference>
<keyword evidence="7" id="KW-0479">Metal-binding</keyword>
<dbReference type="CDD" id="cd07971">
    <property type="entry name" value="OBF_DNA_ligase_LigD"/>
    <property type="match status" value="1"/>
</dbReference>
<keyword evidence="9" id="KW-0227">DNA damage</keyword>
<dbReference type="EMBL" id="JRKS01000006">
    <property type="protein sequence ID" value="KGJ08849.1"/>
    <property type="molecule type" value="Genomic_DNA"/>
</dbReference>
<keyword evidence="12" id="KW-0067">ATP-binding</keyword>
<evidence type="ECO:0000256" key="21">
    <source>
        <dbReference type="SAM" id="MobiDB-lite"/>
    </source>
</evidence>
<dbReference type="InterPro" id="IPR014146">
    <property type="entry name" value="LigD_ligase_dom"/>
</dbReference>
<evidence type="ECO:0000256" key="5">
    <source>
        <dbReference type="ARBA" id="ARBA00022695"/>
    </source>
</evidence>
<name>A0A099FE83_9RHOB</name>
<evidence type="ECO:0000256" key="2">
    <source>
        <dbReference type="ARBA" id="ARBA00012727"/>
    </source>
</evidence>
<evidence type="ECO:0000313" key="24">
    <source>
        <dbReference type="Proteomes" id="UP000029917"/>
    </source>
</evidence>
<keyword evidence="16" id="KW-0234">DNA repair</keyword>
<keyword evidence="3 23" id="KW-0436">Ligase</keyword>
<keyword evidence="5" id="KW-0548">Nucleotidyltransferase</keyword>
<dbReference type="PROSITE" id="PS50160">
    <property type="entry name" value="DNA_LIGASE_A3"/>
    <property type="match status" value="1"/>
</dbReference>
<feature type="region of interest" description="Disordered" evidence="21">
    <location>
        <begin position="1"/>
        <end position="22"/>
    </location>
</feature>
<evidence type="ECO:0000256" key="8">
    <source>
        <dbReference type="ARBA" id="ARBA00022741"/>
    </source>
</evidence>
<protein>
    <recommendedName>
        <fullName evidence="2">DNA ligase (ATP)</fullName>
        <ecNumber evidence="2">6.5.1.1</ecNumber>
    </recommendedName>
    <alternativeName>
        <fullName evidence="19">NHEJ DNA polymerase</fullName>
    </alternativeName>
</protein>
<dbReference type="GO" id="GO:0003887">
    <property type="term" value="F:DNA-directed DNA polymerase activity"/>
    <property type="evidence" value="ECO:0007669"/>
    <property type="project" value="UniProtKB-KW"/>
</dbReference>
<dbReference type="InterPro" id="IPR014144">
    <property type="entry name" value="LigD_PE_domain"/>
</dbReference>
<evidence type="ECO:0000259" key="22">
    <source>
        <dbReference type="PROSITE" id="PS50160"/>
    </source>
</evidence>
<comment type="caution">
    <text evidence="23">The sequence shown here is derived from an EMBL/GenBank/DDBJ whole genome shotgun (WGS) entry which is preliminary data.</text>
</comment>
<dbReference type="GO" id="GO:0003677">
    <property type="term" value="F:DNA binding"/>
    <property type="evidence" value="ECO:0007669"/>
    <property type="project" value="UniProtKB-KW"/>
</dbReference>
<keyword evidence="15" id="KW-0233">DNA recombination</keyword>
<dbReference type="AlphaFoldDB" id="A0A099FE83"/>
<dbReference type="NCBIfam" id="TIGR02778">
    <property type="entry name" value="ligD_pol"/>
    <property type="match status" value="1"/>
</dbReference>
<evidence type="ECO:0000256" key="13">
    <source>
        <dbReference type="ARBA" id="ARBA00022932"/>
    </source>
</evidence>
<keyword evidence="11" id="KW-0269">Exonuclease</keyword>
<organism evidence="23 24">
    <name type="scientific">Paracoccus sphaerophysae</name>
    <dbReference type="NCBI Taxonomy" id="690417"/>
    <lineage>
        <taxon>Bacteria</taxon>
        <taxon>Pseudomonadati</taxon>
        <taxon>Pseudomonadota</taxon>
        <taxon>Alphaproteobacteria</taxon>
        <taxon>Rhodobacterales</taxon>
        <taxon>Paracoccaceae</taxon>
        <taxon>Paracoccus</taxon>
    </lineage>
</organism>
<dbReference type="EC" id="6.5.1.1" evidence="2"/>
<keyword evidence="10" id="KW-0378">Hydrolase</keyword>
<dbReference type="InterPro" id="IPR012309">
    <property type="entry name" value="DNA_ligase_ATP-dep_C"/>
</dbReference>
<dbReference type="GO" id="GO:0006310">
    <property type="term" value="P:DNA recombination"/>
    <property type="evidence" value="ECO:0007669"/>
    <property type="project" value="UniProtKB-KW"/>
</dbReference>
<dbReference type="CDD" id="cd07906">
    <property type="entry name" value="Adenylation_DNA_ligase_LigD_LigC"/>
    <property type="match status" value="1"/>
</dbReference>
<dbReference type="Gene3D" id="3.90.920.10">
    <property type="entry name" value="DNA primase, PRIM domain"/>
    <property type="match status" value="1"/>
</dbReference>
<dbReference type="InterPro" id="IPR014145">
    <property type="entry name" value="LigD_pol_dom"/>
</dbReference>
<dbReference type="Pfam" id="PF13298">
    <property type="entry name" value="LigD_N"/>
    <property type="match status" value="1"/>
</dbReference>
<dbReference type="Gene3D" id="3.30.470.30">
    <property type="entry name" value="DNA ligase/mRNA capping enzyme"/>
    <property type="match status" value="1"/>
</dbReference>
<dbReference type="Pfam" id="PF04679">
    <property type="entry name" value="DNA_ligase_A_C"/>
    <property type="match status" value="1"/>
</dbReference>
<keyword evidence="17" id="KW-0464">Manganese</keyword>
<evidence type="ECO:0000256" key="15">
    <source>
        <dbReference type="ARBA" id="ARBA00023172"/>
    </source>
</evidence>
<evidence type="ECO:0000256" key="19">
    <source>
        <dbReference type="ARBA" id="ARBA00029943"/>
    </source>
</evidence>
<dbReference type="Gene3D" id="2.40.50.140">
    <property type="entry name" value="Nucleic acid-binding proteins"/>
    <property type="match status" value="1"/>
</dbReference>
<proteinExistence type="predicted"/>
<dbReference type="InterPro" id="IPR012340">
    <property type="entry name" value="NA-bd_OB-fold"/>
</dbReference>
<dbReference type="OrthoDB" id="9802472at2"/>
<dbReference type="NCBIfam" id="TIGR02779">
    <property type="entry name" value="NHEJ_ligase_lig"/>
    <property type="match status" value="1"/>
</dbReference>
<dbReference type="RefSeq" id="WP_036716912.1">
    <property type="nucleotide sequence ID" value="NZ_JRKS01000006.1"/>
</dbReference>
<keyword evidence="24" id="KW-1185">Reference proteome</keyword>
<sequence>MSRLATYHAKRDRAATPEPFDAGAPSAGALRYSMQNHDATRLHWDLRLEWDGVLLSWAVTRGPSLDPADKRLAVRTEDHPLPYLTFEGVIPKGQYGAGTVMLWDLGHWRPLDDVEYGLGKGHLRFQLYGRRLTGLWDLVRIKGKPSDRAENWLMVKAEDAAAHQPDPVARYTTSIGTGRDFAAIAADAAPVPPGPAYPLALPKPAEPMLAKLVSDPPEGDDWLHELKIDGYRGMVHLGRGGPVIRTRNGLDWTDRFAPLVPALADLPARSALIDGEIVAGAGAQGFSALQQAITDGGPFGYVAFDLLELDGRNLRARPLTERRAALEELLADVPPLGLIQLSVALPGDGATALAAICAAGGEGIVSKRAGSTYRAGRGDSWRKIKCDRRTAFAIIGWTKSDSPGRPFASLLLASPEGEGWRYRGRVGTGFSTATQADLAARMAPLVRKTAAAKVSRADSRGVTWIEPALMAEIRYAEETSDGILRHASFQGLREDKMPPTAPPAPTPVVRVDRAGKGDSRKIAGVTITNADRVVFPDCGVTKGDLAAYYEAIAPLMLPHCADRPLSLVRLPEGLGGQQFFQKHAGRGFPVQMKTTPVAGEEEPAIYVNAASGLVAGAQMGVVEYHIRGTRRDRTDRPDRLVFDLDPDEGLGFAEVRAAAEDLRDRLAALGMPTWPMVTGGKGIHVVADLKRTASWDTVKLFARTFAHLLASEQPDRYVAVMSKAKREGKIFIDWLRNEPQATAISPFSVRARPGAKVAMPLSWQALAKETSANAYDTSNALTAAPKIAPERAPPVSLERVIRALTGA</sequence>
<dbReference type="Gene3D" id="3.30.1490.70">
    <property type="match status" value="1"/>
</dbReference>
<dbReference type="GO" id="GO:0003910">
    <property type="term" value="F:DNA ligase (ATP) activity"/>
    <property type="evidence" value="ECO:0007669"/>
    <property type="project" value="UniProtKB-EC"/>
</dbReference>
<gene>
    <name evidence="23" type="ORF">IC63_03315</name>
</gene>
<comment type="cofactor">
    <cofactor evidence="1">
        <name>Mn(2+)</name>
        <dbReference type="ChEBI" id="CHEBI:29035"/>
    </cofactor>
</comment>
<dbReference type="PANTHER" id="PTHR42705:SF2">
    <property type="entry name" value="BIFUNCTIONAL NON-HOMOLOGOUS END JOINING PROTEIN LIGD"/>
    <property type="match status" value="1"/>
</dbReference>
<dbReference type="Pfam" id="PF01068">
    <property type="entry name" value="DNA_ligase_A_M"/>
    <property type="match status" value="1"/>
</dbReference>
<evidence type="ECO:0000256" key="12">
    <source>
        <dbReference type="ARBA" id="ARBA00022840"/>
    </source>
</evidence>